<name>A0AAX6ILV9_IRIPA</name>
<dbReference type="EMBL" id="JANAVB010000161">
    <property type="protein sequence ID" value="KAJ6854330.1"/>
    <property type="molecule type" value="Genomic_DNA"/>
</dbReference>
<reference evidence="1" key="2">
    <citation type="submission" date="2023-04" db="EMBL/GenBank/DDBJ databases">
        <authorList>
            <person name="Bruccoleri R.E."/>
            <person name="Oakeley E.J."/>
            <person name="Faust A.-M."/>
            <person name="Dessus-Babus S."/>
            <person name="Altorfer M."/>
            <person name="Burckhardt D."/>
            <person name="Oertli M."/>
            <person name="Naumann U."/>
            <person name="Petersen F."/>
            <person name="Wong J."/>
        </authorList>
    </citation>
    <scope>NUCLEOTIDE SEQUENCE</scope>
    <source>
        <strain evidence="1">GSM-AAB239-AS_SAM_17_03QT</strain>
        <tissue evidence="1">Leaf</tissue>
    </source>
</reference>
<reference evidence="1" key="1">
    <citation type="journal article" date="2023" name="GigaByte">
        <title>Genome assembly of the bearded iris, Iris pallida Lam.</title>
        <authorList>
            <person name="Bruccoleri R.E."/>
            <person name="Oakeley E.J."/>
            <person name="Faust A.M.E."/>
            <person name="Altorfer M."/>
            <person name="Dessus-Babus S."/>
            <person name="Burckhardt D."/>
            <person name="Oertli M."/>
            <person name="Naumann U."/>
            <person name="Petersen F."/>
            <person name="Wong J."/>
        </authorList>
    </citation>
    <scope>NUCLEOTIDE SEQUENCE</scope>
    <source>
        <strain evidence="1">GSM-AAB239-AS_SAM_17_03QT</strain>
    </source>
</reference>
<protein>
    <submittedName>
        <fullName evidence="1">Photosystem II protein M (Plastid)</fullName>
    </submittedName>
</protein>
<gene>
    <name evidence="1" type="ORF">M6B38_100010</name>
</gene>
<accession>A0AAX6ILV9</accession>
<proteinExistence type="predicted"/>
<keyword evidence="2" id="KW-1185">Reference proteome</keyword>
<evidence type="ECO:0000313" key="1">
    <source>
        <dbReference type="EMBL" id="KAJ6854330.1"/>
    </source>
</evidence>
<organism evidence="1 2">
    <name type="scientific">Iris pallida</name>
    <name type="common">Sweet iris</name>
    <dbReference type="NCBI Taxonomy" id="29817"/>
    <lineage>
        <taxon>Eukaryota</taxon>
        <taxon>Viridiplantae</taxon>
        <taxon>Streptophyta</taxon>
        <taxon>Embryophyta</taxon>
        <taxon>Tracheophyta</taxon>
        <taxon>Spermatophyta</taxon>
        <taxon>Magnoliopsida</taxon>
        <taxon>Liliopsida</taxon>
        <taxon>Asparagales</taxon>
        <taxon>Iridaceae</taxon>
        <taxon>Iridoideae</taxon>
        <taxon>Irideae</taxon>
        <taxon>Iris</taxon>
    </lineage>
</organism>
<evidence type="ECO:0000313" key="2">
    <source>
        <dbReference type="Proteomes" id="UP001140949"/>
    </source>
</evidence>
<sequence>MEYILLWFHENILLSYCRRYTNDILIYPHKYVL</sequence>
<dbReference type="Proteomes" id="UP001140949">
    <property type="component" value="Unassembled WGS sequence"/>
</dbReference>
<dbReference type="AlphaFoldDB" id="A0AAX6ILV9"/>
<comment type="caution">
    <text evidence="1">The sequence shown here is derived from an EMBL/GenBank/DDBJ whole genome shotgun (WGS) entry which is preliminary data.</text>
</comment>